<evidence type="ECO:0000256" key="2">
    <source>
        <dbReference type="SAM" id="SignalP"/>
    </source>
</evidence>
<evidence type="ECO:0000313" key="3">
    <source>
        <dbReference type="EMBL" id="KAL3641950.1"/>
    </source>
</evidence>
<keyword evidence="2" id="KW-0732">Signal</keyword>
<feature type="compositionally biased region" description="Polar residues" evidence="1">
    <location>
        <begin position="136"/>
        <end position="163"/>
    </location>
</feature>
<dbReference type="EMBL" id="JAVIJP010000016">
    <property type="protein sequence ID" value="KAL3641950.1"/>
    <property type="molecule type" value="Genomic_DNA"/>
</dbReference>
<name>A0ABD3DM43_9LAMI</name>
<proteinExistence type="predicted"/>
<feature type="compositionally biased region" description="Polar residues" evidence="1">
    <location>
        <begin position="293"/>
        <end position="302"/>
    </location>
</feature>
<evidence type="ECO:0000256" key="1">
    <source>
        <dbReference type="SAM" id="MobiDB-lite"/>
    </source>
</evidence>
<comment type="caution">
    <text evidence="3">The sequence shown here is derived from an EMBL/GenBank/DDBJ whole genome shotgun (WGS) entry which is preliminary data.</text>
</comment>
<accession>A0ABD3DM43</accession>
<feature type="compositionally biased region" description="Low complexity" evidence="1">
    <location>
        <begin position="173"/>
        <end position="189"/>
    </location>
</feature>
<organism evidence="3 4">
    <name type="scientific">Castilleja foliolosa</name>
    <dbReference type="NCBI Taxonomy" id="1961234"/>
    <lineage>
        <taxon>Eukaryota</taxon>
        <taxon>Viridiplantae</taxon>
        <taxon>Streptophyta</taxon>
        <taxon>Embryophyta</taxon>
        <taxon>Tracheophyta</taxon>
        <taxon>Spermatophyta</taxon>
        <taxon>Magnoliopsida</taxon>
        <taxon>eudicotyledons</taxon>
        <taxon>Gunneridae</taxon>
        <taxon>Pentapetalae</taxon>
        <taxon>asterids</taxon>
        <taxon>lamiids</taxon>
        <taxon>Lamiales</taxon>
        <taxon>Orobanchaceae</taxon>
        <taxon>Pedicularideae</taxon>
        <taxon>Castillejinae</taxon>
        <taxon>Castilleja</taxon>
    </lineage>
</organism>
<evidence type="ECO:0000313" key="4">
    <source>
        <dbReference type="Proteomes" id="UP001632038"/>
    </source>
</evidence>
<keyword evidence="4" id="KW-1185">Reference proteome</keyword>
<dbReference type="Proteomes" id="UP001632038">
    <property type="component" value="Unassembled WGS sequence"/>
</dbReference>
<dbReference type="AlphaFoldDB" id="A0ABD3DM43"/>
<feature type="chain" id="PRO_5044875670" evidence="2">
    <location>
        <begin position="22"/>
        <end position="418"/>
    </location>
</feature>
<feature type="region of interest" description="Disordered" evidence="1">
    <location>
        <begin position="136"/>
        <end position="215"/>
    </location>
</feature>
<feature type="compositionally biased region" description="Low complexity" evidence="1">
    <location>
        <begin position="312"/>
        <end position="323"/>
    </location>
</feature>
<protein>
    <submittedName>
        <fullName evidence="3">Uncharacterized protein</fullName>
    </submittedName>
</protein>
<reference evidence="4" key="1">
    <citation type="journal article" date="2024" name="IScience">
        <title>Strigolactones Initiate the Formation of Haustorium-like Structures in Castilleja.</title>
        <authorList>
            <person name="Buerger M."/>
            <person name="Peterson D."/>
            <person name="Chory J."/>
        </authorList>
    </citation>
    <scope>NUCLEOTIDE SEQUENCE [LARGE SCALE GENOMIC DNA]</scope>
</reference>
<feature type="signal peptide" evidence="2">
    <location>
        <begin position="1"/>
        <end position="21"/>
    </location>
</feature>
<feature type="region of interest" description="Disordered" evidence="1">
    <location>
        <begin position="288"/>
        <end position="323"/>
    </location>
</feature>
<gene>
    <name evidence="3" type="ORF">CASFOL_012765</name>
</gene>
<sequence length="418" mass="44928">MSEPNDVSMFLHCLSITAATAAATATTETMTVDVTMTDAQDSTETTTGTVEETMTEAETGTVEETITGAVPESITAVVPESITAVVPESFNGGVPESITAISEQIAKTITVAVSKTIAQTLTGAVSKSISETLSGAVSETPTGVSGTITPHLSPATSKRQTSYAIEEPLPKRATLLSPSSPSPTTATALHHSGPCPPKGIHLAGAMNLSPPQNSPVSTIPPIPTIPNPSFETTLPLPTKERSSFIKKLAKVWENEDKEYFNHKIQKECSENKMGNPSQKLSQILKDKSENEMKNPSQNINQVQKDESEKEMQNPLQNEQQTQQTEILSVDKDGNGLYVDVKCPCGARFALCYSGNGSYKLSYPGNSGKELHGSNQKDPRDVTVKKDGDYLFLEIKCKCDAGYLLLFSNTECFYRLSEL</sequence>